<accession>A0A8A4TGU5</accession>
<dbReference type="EMBL" id="CP071793">
    <property type="protein sequence ID" value="QTD48780.1"/>
    <property type="molecule type" value="Genomic_DNA"/>
</dbReference>
<name>A0A8A4TGU5_SULCO</name>
<dbReference type="InterPro" id="IPR043519">
    <property type="entry name" value="NT_sf"/>
</dbReference>
<gene>
    <name evidence="1" type="ORF">J3U87_24630</name>
</gene>
<dbReference type="Gene3D" id="3.30.460.40">
    <property type="match status" value="1"/>
</dbReference>
<sequence>MNIQPDFKELLKLLKENNVRYMIVGGYAVAWYGHPRFTKDLDIFYHPDAENVARLKMTLVQFGFPEEDLGPHLFLPGNIVKMGLEPVRIDLLNEIDGVSFNEAEPDLTEGFYDDIPVQFIGKEALIKNKRASNRLQDLADIEKLL</sequence>
<dbReference type="KEGG" id="scor:J3U87_24630"/>
<reference evidence="1" key="1">
    <citation type="submission" date="2021-03" db="EMBL/GenBank/DDBJ databases">
        <title>Acanthopleuribacteraceae sp. M133.</title>
        <authorList>
            <person name="Wang G."/>
        </authorList>
    </citation>
    <scope>NUCLEOTIDE SEQUENCE</scope>
    <source>
        <strain evidence="1">M133</strain>
    </source>
</reference>
<proteinExistence type="predicted"/>
<dbReference type="Proteomes" id="UP000663929">
    <property type="component" value="Chromosome"/>
</dbReference>
<organism evidence="1 2">
    <name type="scientific">Sulfidibacter corallicola</name>
    <dbReference type="NCBI Taxonomy" id="2818388"/>
    <lineage>
        <taxon>Bacteria</taxon>
        <taxon>Pseudomonadati</taxon>
        <taxon>Acidobacteriota</taxon>
        <taxon>Holophagae</taxon>
        <taxon>Acanthopleuribacterales</taxon>
        <taxon>Acanthopleuribacteraceae</taxon>
        <taxon>Sulfidibacter</taxon>
    </lineage>
</organism>
<evidence type="ECO:0000313" key="2">
    <source>
        <dbReference type="Proteomes" id="UP000663929"/>
    </source>
</evidence>
<evidence type="ECO:0000313" key="1">
    <source>
        <dbReference type="EMBL" id="QTD48780.1"/>
    </source>
</evidence>
<keyword evidence="2" id="KW-1185">Reference proteome</keyword>
<dbReference type="Pfam" id="PF10706">
    <property type="entry name" value="Aminoglyc_resit"/>
    <property type="match status" value="1"/>
</dbReference>
<dbReference type="SUPFAM" id="SSF81301">
    <property type="entry name" value="Nucleotidyltransferase"/>
    <property type="match status" value="1"/>
</dbReference>
<dbReference type="InterPro" id="IPR019646">
    <property type="entry name" value="Aminoglyc_AdlTrfase"/>
</dbReference>
<protein>
    <submittedName>
        <fullName evidence="1">Nucleotidyltransferase</fullName>
    </submittedName>
</protein>
<dbReference type="AlphaFoldDB" id="A0A8A4TGU5"/>
<dbReference type="RefSeq" id="WP_237378431.1">
    <property type="nucleotide sequence ID" value="NZ_CP071793.1"/>
</dbReference>